<gene>
    <name evidence="2" type="ORF">GBAR_LOCUS9658</name>
</gene>
<evidence type="ECO:0000256" key="1">
    <source>
        <dbReference type="SAM" id="MobiDB-lite"/>
    </source>
</evidence>
<feature type="non-terminal residue" evidence="2">
    <location>
        <position position="207"/>
    </location>
</feature>
<dbReference type="Gene3D" id="2.30.29.30">
    <property type="entry name" value="Pleckstrin-homology domain (PH domain)/Phosphotyrosine-binding domain (PTB)"/>
    <property type="match status" value="1"/>
</dbReference>
<protein>
    <recommendedName>
        <fullName evidence="4">PH domain-containing protein</fullName>
    </recommendedName>
</protein>
<keyword evidence="3" id="KW-1185">Reference proteome</keyword>
<proteinExistence type="predicted"/>
<name>A0AA35RQ40_GEOBA</name>
<dbReference type="AlphaFoldDB" id="A0AA35RQ40"/>
<evidence type="ECO:0000313" key="2">
    <source>
        <dbReference type="EMBL" id="CAI8015658.1"/>
    </source>
</evidence>
<feature type="region of interest" description="Disordered" evidence="1">
    <location>
        <begin position="77"/>
        <end position="100"/>
    </location>
</feature>
<evidence type="ECO:0008006" key="4">
    <source>
        <dbReference type="Google" id="ProtNLM"/>
    </source>
</evidence>
<evidence type="ECO:0000313" key="3">
    <source>
        <dbReference type="Proteomes" id="UP001174909"/>
    </source>
</evidence>
<dbReference type="EMBL" id="CASHTH010001464">
    <property type="protein sequence ID" value="CAI8015658.1"/>
    <property type="molecule type" value="Genomic_DNA"/>
</dbReference>
<reference evidence="2" key="1">
    <citation type="submission" date="2023-03" db="EMBL/GenBank/DDBJ databases">
        <authorList>
            <person name="Steffen K."/>
            <person name="Cardenas P."/>
        </authorList>
    </citation>
    <scope>NUCLEOTIDE SEQUENCE</scope>
</reference>
<dbReference type="Proteomes" id="UP001174909">
    <property type="component" value="Unassembled WGS sequence"/>
</dbReference>
<organism evidence="2 3">
    <name type="scientific">Geodia barretti</name>
    <name type="common">Barrett's horny sponge</name>
    <dbReference type="NCBI Taxonomy" id="519541"/>
    <lineage>
        <taxon>Eukaryota</taxon>
        <taxon>Metazoa</taxon>
        <taxon>Porifera</taxon>
        <taxon>Demospongiae</taxon>
        <taxon>Heteroscleromorpha</taxon>
        <taxon>Tetractinellida</taxon>
        <taxon>Astrophorina</taxon>
        <taxon>Geodiidae</taxon>
        <taxon>Geodia</taxon>
    </lineage>
</organism>
<sequence length="207" mass="23199">MAVSMSLDYLSEGAVGGSAAPLPLGGRGGRNKYAVERRFSDTAAFSGRSFTLDEDGLVRFLCSSRLEVRKESSGMDDRDKRIYNSLGDSSGPKGKMTSSELQLDRGCQKRGIMFKSGPNPSWYARWKKRVFILKGNFLYYLPADKKLGDAPVLGAIYLKHSIVEKISLPFAKRVLSITPPVPRRRGWQNDDTCIFYIRFRTPEGRDE</sequence>
<comment type="caution">
    <text evidence="2">The sequence shown here is derived from an EMBL/GenBank/DDBJ whole genome shotgun (WGS) entry which is preliminary data.</text>
</comment>
<dbReference type="SUPFAM" id="SSF50729">
    <property type="entry name" value="PH domain-like"/>
    <property type="match status" value="1"/>
</dbReference>
<accession>A0AA35RQ40</accession>
<dbReference type="InterPro" id="IPR011993">
    <property type="entry name" value="PH-like_dom_sf"/>
</dbReference>